<evidence type="ECO:0000313" key="2">
    <source>
        <dbReference type="Proteomes" id="UP000287547"/>
    </source>
</evidence>
<dbReference type="OrthoDB" id="3699236at2"/>
<organism evidence="1 2">
    <name type="scientific">Kibdelosporangium aridum</name>
    <dbReference type="NCBI Taxonomy" id="2030"/>
    <lineage>
        <taxon>Bacteria</taxon>
        <taxon>Bacillati</taxon>
        <taxon>Actinomycetota</taxon>
        <taxon>Actinomycetes</taxon>
        <taxon>Pseudonocardiales</taxon>
        <taxon>Pseudonocardiaceae</taxon>
        <taxon>Kibdelosporangium</taxon>
    </lineage>
</organism>
<evidence type="ECO:0008006" key="3">
    <source>
        <dbReference type="Google" id="ProtNLM"/>
    </source>
</evidence>
<proteinExistence type="predicted"/>
<dbReference type="RefSeq" id="WP_037262219.1">
    <property type="nucleotide sequence ID" value="NZ_QHKI01000042.1"/>
</dbReference>
<dbReference type="Proteomes" id="UP000287547">
    <property type="component" value="Unassembled WGS sequence"/>
</dbReference>
<sequence length="142" mass="14860">MYEDLGGSAQPDIGWADIGKNIGSIGASMSAFAGAAAAGGFEVNEAGGKALITAIQKMRDWANGQETKLYQIAQELPLGDSNAAKVMKPYLQQVAVDNQGFLTQLAAFRESLDKAEKGIDTAMANYRATEAANAASMRKTGP</sequence>
<accession>A0A428YZW7</accession>
<evidence type="ECO:0000313" key="1">
    <source>
        <dbReference type="EMBL" id="RSM76992.1"/>
    </source>
</evidence>
<gene>
    <name evidence="1" type="ORF">DMH04_35690</name>
</gene>
<name>A0A428YZW7_KIBAR</name>
<protein>
    <recommendedName>
        <fullName evidence="3">PE domain-containing protein</fullName>
    </recommendedName>
</protein>
<dbReference type="EMBL" id="QHKI01000042">
    <property type="protein sequence ID" value="RSM76992.1"/>
    <property type="molecule type" value="Genomic_DNA"/>
</dbReference>
<dbReference type="AlphaFoldDB" id="A0A428YZW7"/>
<comment type="caution">
    <text evidence="1">The sequence shown here is derived from an EMBL/GenBank/DDBJ whole genome shotgun (WGS) entry which is preliminary data.</text>
</comment>
<reference evidence="1 2" key="1">
    <citation type="submission" date="2018-05" db="EMBL/GenBank/DDBJ databases">
        <title>Evolution of GPA BGCs.</title>
        <authorList>
            <person name="Waglechner N."/>
            <person name="Wright G.D."/>
        </authorList>
    </citation>
    <scope>NUCLEOTIDE SEQUENCE [LARGE SCALE GENOMIC DNA]</scope>
    <source>
        <strain evidence="1 2">A82846</strain>
    </source>
</reference>